<accession>A0A9N9E2S7</accession>
<sequence length="63" mass="7250">KPKKEDHNSYPKKKLMCAKPTKFDIHQGAYTLEHSWARLANHGGNLHQCSSNRYPKNDNKDAT</sequence>
<dbReference type="AlphaFoldDB" id="A0A9N9E2S7"/>
<evidence type="ECO:0000313" key="2">
    <source>
        <dbReference type="EMBL" id="CAG8657600.1"/>
    </source>
</evidence>
<keyword evidence="3" id="KW-1185">Reference proteome</keyword>
<feature type="region of interest" description="Disordered" evidence="1">
    <location>
        <begin position="43"/>
        <end position="63"/>
    </location>
</feature>
<reference evidence="2" key="1">
    <citation type="submission" date="2021-06" db="EMBL/GenBank/DDBJ databases">
        <authorList>
            <person name="Kallberg Y."/>
            <person name="Tangrot J."/>
            <person name="Rosling A."/>
        </authorList>
    </citation>
    <scope>NUCLEOTIDE SEQUENCE</scope>
    <source>
        <strain evidence="2">87-6 pot B 2015</strain>
    </source>
</reference>
<feature type="non-terminal residue" evidence="2">
    <location>
        <position position="1"/>
    </location>
</feature>
<protein>
    <submittedName>
        <fullName evidence="2">9576_t:CDS:1</fullName>
    </submittedName>
</protein>
<proteinExistence type="predicted"/>
<comment type="caution">
    <text evidence="2">The sequence shown here is derived from an EMBL/GenBank/DDBJ whole genome shotgun (WGS) entry which is preliminary data.</text>
</comment>
<dbReference type="EMBL" id="CAJVPP010004943">
    <property type="protein sequence ID" value="CAG8657600.1"/>
    <property type="molecule type" value="Genomic_DNA"/>
</dbReference>
<name>A0A9N9E2S7_FUNMO</name>
<organism evidence="2 3">
    <name type="scientific">Funneliformis mosseae</name>
    <name type="common">Endomycorrhizal fungus</name>
    <name type="synonym">Glomus mosseae</name>
    <dbReference type="NCBI Taxonomy" id="27381"/>
    <lineage>
        <taxon>Eukaryota</taxon>
        <taxon>Fungi</taxon>
        <taxon>Fungi incertae sedis</taxon>
        <taxon>Mucoromycota</taxon>
        <taxon>Glomeromycotina</taxon>
        <taxon>Glomeromycetes</taxon>
        <taxon>Glomerales</taxon>
        <taxon>Glomeraceae</taxon>
        <taxon>Funneliformis</taxon>
    </lineage>
</organism>
<evidence type="ECO:0000256" key="1">
    <source>
        <dbReference type="SAM" id="MobiDB-lite"/>
    </source>
</evidence>
<dbReference type="Proteomes" id="UP000789375">
    <property type="component" value="Unassembled WGS sequence"/>
</dbReference>
<gene>
    <name evidence="2" type="ORF">FMOSSE_LOCUS11784</name>
</gene>
<evidence type="ECO:0000313" key="3">
    <source>
        <dbReference type="Proteomes" id="UP000789375"/>
    </source>
</evidence>